<proteinExistence type="predicted"/>
<comment type="caution">
    <text evidence="3">The sequence shown here is derived from an EMBL/GenBank/DDBJ whole genome shotgun (WGS) entry which is preliminary data.</text>
</comment>
<sequence length="209" mass="22166">MLKHADIWAAIDRLARLNGLSPSGLARRAGLDPTTFNPSKRQSSDGKLRWPSTESISKILDATSSSMAAFVRLIDDGSGLPARRIPVIGLGQAGGDGLFDEAGHPTGKGWDEVDFPNLSDPSAYALEISGDAMAPIYRDGDVVVVSPAAGLRRGDRVVAKTAGEGLLIGELVRISANRIDLKPLAGEEAPQSLKLSDVVWKARIVWSSQ</sequence>
<keyword evidence="4" id="KW-1185">Reference proteome</keyword>
<protein>
    <submittedName>
        <fullName evidence="3">DNA-binding protein</fullName>
    </submittedName>
</protein>
<name>A0A211ZH17_9PROT</name>
<dbReference type="InterPro" id="IPR036286">
    <property type="entry name" value="LexA/Signal_pep-like_sf"/>
</dbReference>
<dbReference type="Pfam" id="PF00717">
    <property type="entry name" value="Peptidase_S24"/>
    <property type="match status" value="1"/>
</dbReference>
<keyword evidence="3" id="KW-0238">DNA-binding</keyword>
<dbReference type="GO" id="GO:0003677">
    <property type="term" value="F:DNA binding"/>
    <property type="evidence" value="ECO:0007669"/>
    <property type="project" value="UniProtKB-KW"/>
</dbReference>
<evidence type="ECO:0000313" key="4">
    <source>
        <dbReference type="Proteomes" id="UP000196655"/>
    </source>
</evidence>
<feature type="region of interest" description="Disordered" evidence="1">
    <location>
        <begin position="28"/>
        <end position="49"/>
    </location>
</feature>
<dbReference type="Proteomes" id="UP000196655">
    <property type="component" value="Unassembled WGS sequence"/>
</dbReference>
<gene>
    <name evidence="3" type="ORF">BWR60_24140</name>
</gene>
<dbReference type="STRING" id="1122125.GCA_000423185_00028"/>
<dbReference type="InterPro" id="IPR039418">
    <property type="entry name" value="LexA-like"/>
</dbReference>
<dbReference type="RefSeq" id="WP_088153745.1">
    <property type="nucleotide sequence ID" value="NZ_NHON01000055.1"/>
</dbReference>
<dbReference type="Gene3D" id="2.10.109.10">
    <property type="entry name" value="Umud Fragment, subunit A"/>
    <property type="match status" value="1"/>
</dbReference>
<accession>A0A211ZH17</accession>
<organism evidence="3 4">
    <name type="scientific">Inquilinus limosus</name>
    <dbReference type="NCBI Taxonomy" id="171674"/>
    <lineage>
        <taxon>Bacteria</taxon>
        <taxon>Pseudomonadati</taxon>
        <taxon>Pseudomonadota</taxon>
        <taxon>Alphaproteobacteria</taxon>
        <taxon>Rhodospirillales</taxon>
        <taxon>Rhodospirillaceae</taxon>
        <taxon>Inquilinus</taxon>
    </lineage>
</organism>
<dbReference type="AlphaFoldDB" id="A0A211ZH17"/>
<evidence type="ECO:0000259" key="2">
    <source>
        <dbReference type="Pfam" id="PF00717"/>
    </source>
</evidence>
<dbReference type="EMBL" id="NHON01000055">
    <property type="protein sequence ID" value="OWJ64533.1"/>
    <property type="molecule type" value="Genomic_DNA"/>
</dbReference>
<dbReference type="InterPro" id="IPR015927">
    <property type="entry name" value="Peptidase_S24_S26A/B/C"/>
</dbReference>
<evidence type="ECO:0000313" key="3">
    <source>
        <dbReference type="EMBL" id="OWJ64533.1"/>
    </source>
</evidence>
<dbReference type="SUPFAM" id="SSF51306">
    <property type="entry name" value="LexA/Signal peptidase"/>
    <property type="match status" value="1"/>
</dbReference>
<feature type="domain" description="Peptidase S24/S26A/S26B/S26C" evidence="2">
    <location>
        <begin position="86"/>
        <end position="204"/>
    </location>
</feature>
<dbReference type="CDD" id="cd06529">
    <property type="entry name" value="S24_LexA-like"/>
    <property type="match status" value="1"/>
</dbReference>
<dbReference type="OrthoDB" id="9792157at2"/>
<evidence type="ECO:0000256" key="1">
    <source>
        <dbReference type="SAM" id="MobiDB-lite"/>
    </source>
</evidence>
<reference evidence="4" key="1">
    <citation type="submission" date="2017-05" db="EMBL/GenBank/DDBJ databases">
        <authorList>
            <person name="Macchi M."/>
            <person name="Festa S."/>
            <person name="Coppotelli B.M."/>
            <person name="Morelli I.S."/>
        </authorList>
    </citation>
    <scope>NUCLEOTIDE SEQUENCE [LARGE SCALE GENOMIC DNA]</scope>
    <source>
        <strain evidence="4">I</strain>
    </source>
</reference>